<dbReference type="InterPro" id="IPR000627">
    <property type="entry name" value="Intradiol_dOase_C"/>
</dbReference>
<gene>
    <name evidence="5" type="ORF">SAMN06295970_101443</name>
</gene>
<dbReference type="InterPro" id="IPR024756">
    <property type="entry name" value="PCDO_beta_N"/>
</dbReference>
<organism evidence="5 6">
    <name type="scientific">Noviherbaspirillum suwonense</name>
    <dbReference type="NCBI Taxonomy" id="1224511"/>
    <lineage>
        <taxon>Bacteria</taxon>
        <taxon>Pseudomonadati</taxon>
        <taxon>Pseudomonadota</taxon>
        <taxon>Betaproteobacteria</taxon>
        <taxon>Burkholderiales</taxon>
        <taxon>Oxalobacteraceae</taxon>
        <taxon>Noviherbaspirillum</taxon>
    </lineage>
</organism>
<name>A0ABY1PV22_9BURK</name>
<protein>
    <submittedName>
        <fullName evidence="5">Protocatechuate 3,4-dioxygenase, beta subunit</fullName>
    </submittedName>
</protein>
<keyword evidence="2" id="KW-0223">Dioxygenase</keyword>
<evidence type="ECO:0000313" key="6">
    <source>
        <dbReference type="Proteomes" id="UP001158049"/>
    </source>
</evidence>
<comment type="similarity">
    <text evidence="1">Belongs to the intradiol ring-cleavage dioxygenase family.</text>
</comment>
<dbReference type="Pfam" id="PF00775">
    <property type="entry name" value="Dioxygenase_C"/>
    <property type="match status" value="1"/>
</dbReference>
<dbReference type="NCBIfam" id="TIGR02422">
    <property type="entry name" value="protocat_beta"/>
    <property type="match status" value="1"/>
</dbReference>
<dbReference type="Proteomes" id="UP001158049">
    <property type="component" value="Unassembled WGS sequence"/>
</dbReference>
<dbReference type="InterPro" id="IPR050770">
    <property type="entry name" value="Intradiol_RC_Dioxygenase"/>
</dbReference>
<dbReference type="SUPFAM" id="SSF49482">
    <property type="entry name" value="Aromatic compound dioxygenase"/>
    <property type="match status" value="1"/>
</dbReference>
<dbReference type="Gene3D" id="2.60.130.10">
    <property type="entry name" value="Aromatic compound dioxygenase"/>
    <property type="match status" value="1"/>
</dbReference>
<proteinExistence type="inferred from homology"/>
<reference evidence="5 6" key="1">
    <citation type="submission" date="2017-05" db="EMBL/GenBank/DDBJ databases">
        <authorList>
            <person name="Varghese N."/>
            <person name="Submissions S."/>
        </authorList>
    </citation>
    <scope>NUCLEOTIDE SEQUENCE [LARGE SCALE GENOMIC DNA]</scope>
    <source>
        <strain evidence="5 6">DSM 26001</strain>
    </source>
</reference>
<dbReference type="RefSeq" id="WP_283440586.1">
    <property type="nucleotide sequence ID" value="NZ_FXUL01000001.1"/>
</dbReference>
<dbReference type="PANTHER" id="PTHR33711:SF10">
    <property type="entry name" value="INTRADIOL RING-CLEAVAGE DIOXYGENASES DOMAIN-CONTAINING PROTEIN"/>
    <property type="match status" value="1"/>
</dbReference>
<evidence type="ECO:0000256" key="1">
    <source>
        <dbReference type="ARBA" id="ARBA00007825"/>
    </source>
</evidence>
<evidence type="ECO:0000256" key="3">
    <source>
        <dbReference type="ARBA" id="ARBA00023002"/>
    </source>
</evidence>
<dbReference type="Pfam" id="PF12391">
    <property type="entry name" value="PCDO_beta_N"/>
    <property type="match status" value="1"/>
</dbReference>
<dbReference type="EMBL" id="FXUL01000001">
    <property type="protein sequence ID" value="SMP44596.1"/>
    <property type="molecule type" value="Genomic_DNA"/>
</dbReference>
<keyword evidence="3" id="KW-0560">Oxidoreductase</keyword>
<dbReference type="PANTHER" id="PTHR33711">
    <property type="entry name" value="DIOXYGENASE, PUTATIVE (AFU_ORTHOLOGUE AFUA_2G02910)-RELATED"/>
    <property type="match status" value="1"/>
</dbReference>
<evidence type="ECO:0000313" key="5">
    <source>
        <dbReference type="EMBL" id="SMP44596.1"/>
    </source>
</evidence>
<comment type="caution">
    <text evidence="5">The sequence shown here is derived from an EMBL/GenBank/DDBJ whole genome shotgun (WGS) entry which is preliminary data.</text>
</comment>
<sequence>MANQAQYRRPFHGTQPDYLYPPYRSTVKRAPSQPLIILPQTLTEVTGPVFGHDDVKAGDNDLTHQHAGEPIGERIVVSGRVLDENGRPVRHSLVEIWQANAAGRYPHKNDNHDAPIDPNFTGGGRTMTDEHGRYQFLTIKPGAYPWGNHFNAWRPAHIHFSLFGNAFAQRLVTQMYFPGDPLLPFDPMYTSIPDERARDRLVSTFDWENTTPEYALGYRFDIILRGRDATPMEK</sequence>
<dbReference type="CDD" id="cd03464">
    <property type="entry name" value="3_4-PCD_beta"/>
    <property type="match status" value="1"/>
</dbReference>
<dbReference type="PROSITE" id="PS00083">
    <property type="entry name" value="INTRADIOL_DIOXYGENAS"/>
    <property type="match status" value="1"/>
</dbReference>
<dbReference type="InterPro" id="IPR015889">
    <property type="entry name" value="Intradiol_dOase_core"/>
</dbReference>
<dbReference type="InterPro" id="IPR012785">
    <property type="entry name" value="Protocat_dOase_b"/>
</dbReference>
<evidence type="ECO:0000259" key="4">
    <source>
        <dbReference type="PROSITE" id="PS00083"/>
    </source>
</evidence>
<evidence type="ECO:0000256" key="2">
    <source>
        <dbReference type="ARBA" id="ARBA00022964"/>
    </source>
</evidence>
<keyword evidence="6" id="KW-1185">Reference proteome</keyword>
<feature type="domain" description="Intradiol ring-cleavage dioxygenases" evidence="4">
    <location>
        <begin position="77"/>
        <end position="105"/>
    </location>
</feature>
<accession>A0ABY1PV22</accession>